<keyword evidence="1" id="KW-1133">Transmembrane helix</keyword>
<accession>A9P9N3</accession>
<reference evidence="2" key="1">
    <citation type="journal article" date="2008" name="BMC Genomics">
        <title>Analysis of 4,664 high-quality sequence-finished poplar full-length cDNA clones and their utility for the discovery of genes responding to insect feeding.</title>
        <authorList>
            <person name="Ralph S.G."/>
            <person name="Chun H.J."/>
            <person name="Cooper D."/>
            <person name="Kirkpatrick R."/>
            <person name="Kolosova N."/>
            <person name="Gunter L."/>
            <person name="Tuskan G.A."/>
            <person name="Douglas C.J."/>
            <person name="Holt R.A."/>
            <person name="Jones S.J."/>
            <person name="Marra M.A."/>
            <person name="Bohlmann J."/>
        </authorList>
    </citation>
    <scope>NUCLEOTIDE SEQUENCE</scope>
    <source>
        <tissue evidence="2">Phloem and cambium</tissue>
    </source>
</reference>
<sequence>MMINQQESQVSANWNLVILCLPEKRILAMYVVIYYFSYKKEEKKLRKLYIKSIYLYL</sequence>
<keyword evidence="1" id="KW-0472">Membrane</keyword>
<organism evidence="2">
    <name type="scientific">Populus trichocarpa</name>
    <name type="common">Western balsam poplar</name>
    <name type="synonym">Populus balsamifera subsp. trichocarpa</name>
    <dbReference type="NCBI Taxonomy" id="3694"/>
    <lineage>
        <taxon>Eukaryota</taxon>
        <taxon>Viridiplantae</taxon>
        <taxon>Streptophyta</taxon>
        <taxon>Embryophyta</taxon>
        <taxon>Tracheophyta</taxon>
        <taxon>Spermatophyta</taxon>
        <taxon>Magnoliopsida</taxon>
        <taxon>eudicotyledons</taxon>
        <taxon>Gunneridae</taxon>
        <taxon>Pentapetalae</taxon>
        <taxon>rosids</taxon>
        <taxon>fabids</taxon>
        <taxon>Malpighiales</taxon>
        <taxon>Salicaceae</taxon>
        <taxon>Saliceae</taxon>
        <taxon>Populus</taxon>
    </lineage>
</organism>
<name>A9P9N3_POPTR</name>
<evidence type="ECO:0000256" key="1">
    <source>
        <dbReference type="SAM" id="Phobius"/>
    </source>
</evidence>
<dbReference type="EMBL" id="EF144878">
    <property type="protein sequence ID" value="ABK93086.1"/>
    <property type="molecule type" value="mRNA"/>
</dbReference>
<evidence type="ECO:0000313" key="2">
    <source>
        <dbReference type="EMBL" id="ABK93086.1"/>
    </source>
</evidence>
<keyword evidence="1" id="KW-0812">Transmembrane</keyword>
<feature type="transmembrane region" description="Helical" evidence="1">
    <location>
        <begin position="12"/>
        <end position="36"/>
    </location>
</feature>
<dbReference type="AlphaFoldDB" id="A9P9N3"/>
<protein>
    <submittedName>
        <fullName evidence="2">Uncharacterized protein</fullName>
    </submittedName>
</protein>
<proteinExistence type="evidence at transcript level"/>